<dbReference type="InterPro" id="IPR041677">
    <property type="entry name" value="DNA2/NAM7_AAA_11"/>
</dbReference>
<keyword evidence="18" id="KW-0539">Nucleus</keyword>
<evidence type="ECO:0000259" key="23">
    <source>
        <dbReference type="Pfam" id="PF13086"/>
    </source>
</evidence>
<comment type="cofactor">
    <cofactor evidence="1">
        <name>[4Fe-4S] cluster</name>
        <dbReference type="ChEBI" id="CHEBI:49883"/>
    </cofactor>
</comment>
<dbReference type="GO" id="GO:0016787">
    <property type="term" value="F:hydrolase activity"/>
    <property type="evidence" value="ECO:0007669"/>
    <property type="project" value="UniProtKB-KW"/>
</dbReference>
<gene>
    <name evidence="25" type="ORF">WJX74_007287</name>
</gene>
<feature type="region of interest" description="Disordered" evidence="21">
    <location>
        <begin position="207"/>
        <end position="272"/>
    </location>
</feature>
<feature type="domain" description="DNA2/NAM7 helicase helicase" evidence="23">
    <location>
        <begin position="1528"/>
        <end position="1595"/>
    </location>
</feature>
<evidence type="ECO:0000256" key="14">
    <source>
        <dbReference type="ARBA" id="ARBA00023004"/>
    </source>
</evidence>
<feature type="domain" description="DNA2/NAM7 helicase helicase" evidence="23">
    <location>
        <begin position="1399"/>
        <end position="1471"/>
    </location>
</feature>
<accession>A0AAW1S5G8</accession>
<protein>
    <recommendedName>
        <fullName evidence="4">DNA helicase</fullName>
        <ecNumber evidence="4">3.6.4.12</ecNumber>
    </recommendedName>
</protein>
<dbReference type="InterPro" id="IPR014808">
    <property type="entry name" value="DNA_replication_fac_Dna2_N"/>
</dbReference>
<comment type="subcellular location">
    <subcellularLocation>
        <location evidence="2">Nucleus</location>
    </subcellularLocation>
</comment>
<dbReference type="CDD" id="cd18808">
    <property type="entry name" value="SF1_C_Upf1"/>
    <property type="match status" value="1"/>
</dbReference>
<evidence type="ECO:0000256" key="12">
    <source>
        <dbReference type="ARBA" id="ARBA00022806"/>
    </source>
</evidence>
<dbReference type="EC" id="3.6.4.12" evidence="4"/>
<dbReference type="Proteomes" id="UP001438707">
    <property type="component" value="Unassembled WGS sequence"/>
</dbReference>
<evidence type="ECO:0000259" key="22">
    <source>
        <dbReference type="Pfam" id="PF08696"/>
    </source>
</evidence>
<comment type="caution">
    <text evidence="25">The sequence shown here is derived from an EMBL/GenBank/DDBJ whole genome shotgun (WGS) entry which is preliminary data.</text>
</comment>
<keyword evidence="9" id="KW-0547">Nucleotide-binding</keyword>
<dbReference type="CDD" id="cd18041">
    <property type="entry name" value="DEXXQc_DNA2"/>
    <property type="match status" value="1"/>
</dbReference>
<feature type="region of interest" description="Disordered" evidence="21">
    <location>
        <begin position="493"/>
        <end position="518"/>
    </location>
</feature>
<feature type="compositionally biased region" description="Low complexity" evidence="21">
    <location>
        <begin position="58"/>
        <end position="84"/>
    </location>
</feature>
<feature type="compositionally biased region" description="Basic and acidic residues" evidence="21">
    <location>
        <begin position="1469"/>
        <end position="1486"/>
    </location>
</feature>
<keyword evidence="19" id="KW-0511">Multifunctional enzyme</keyword>
<evidence type="ECO:0000313" key="26">
    <source>
        <dbReference type="Proteomes" id="UP001438707"/>
    </source>
</evidence>
<feature type="domain" description="DNA2/NAM7 helicase-like C-terminal" evidence="24">
    <location>
        <begin position="1602"/>
        <end position="1807"/>
    </location>
</feature>
<comment type="similarity">
    <text evidence="3">Belongs to the DNA2/NAM7 helicase family.</text>
</comment>
<dbReference type="PANTHER" id="PTHR43788:SF8">
    <property type="entry name" value="DNA-BINDING PROTEIN SMUBP-2"/>
    <property type="match status" value="1"/>
</dbReference>
<keyword evidence="11" id="KW-0378">Hydrolase</keyword>
<evidence type="ECO:0000259" key="24">
    <source>
        <dbReference type="Pfam" id="PF13087"/>
    </source>
</evidence>
<feature type="region of interest" description="Disordered" evidence="21">
    <location>
        <begin position="310"/>
        <end position="416"/>
    </location>
</feature>
<dbReference type="GO" id="GO:0006281">
    <property type="term" value="P:DNA repair"/>
    <property type="evidence" value="ECO:0007669"/>
    <property type="project" value="UniProtKB-KW"/>
</dbReference>
<dbReference type="Pfam" id="PF08696">
    <property type="entry name" value="Dna2"/>
    <property type="match status" value="1"/>
</dbReference>
<dbReference type="Pfam" id="PF13087">
    <property type="entry name" value="AAA_12"/>
    <property type="match status" value="1"/>
</dbReference>
<organism evidence="25 26">
    <name type="scientific">Apatococcus lobatus</name>
    <dbReference type="NCBI Taxonomy" id="904363"/>
    <lineage>
        <taxon>Eukaryota</taxon>
        <taxon>Viridiplantae</taxon>
        <taxon>Chlorophyta</taxon>
        <taxon>core chlorophytes</taxon>
        <taxon>Trebouxiophyceae</taxon>
        <taxon>Chlorellales</taxon>
        <taxon>Chlorellaceae</taxon>
        <taxon>Apatococcus</taxon>
    </lineage>
</organism>
<dbReference type="Pfam" id="PF13086">
    <property type="entry name" value="AAA_11"/>
    <property type="match status" value="2"/>
</dbReference>
<feature type="compositionally biased region" description="Low complexity" evidence="21">
    <location>
        <begin position="334"/>
        <end position="346"/>
    </location>
</feature>
<evidence type="ECO:0000256" key="8">
    <source>
        <dbReference type="ARBA" id="ARBA00022723"/>
    </source>
</evidence>
<feature type="compositionally biased region" description="Basic and acidic residues" evidence="21">
    <location>
        <begin position="693"/>
        <end position="714"/>
    </location>
</feature>
<feature type="region of interest" description="Disordered" evidence="21">
    <location>
        <begin position="596"/>
        <end position="624"/>
    </location>
</feature>
<dbReference type="PANTHER" id="PTHR43788">
    <property type="entry name" value="DNA2/NAM7 HELICASE FAMILY MEMBER"/>
    <property type="match status" value="1"/>
</dbReference>
<feature type="domain" description="DNA replication factor Dna2 N-terminal" evidence="22">
    <location>
        <begin position="822"/>
        <end position="1029"/>
    </location>
</feature>
<feature type="region of interest" description="Disordered" evidence="21">
    <location>
        <begin position="1469"/>
        <end position="1492"/>
    </location>
</feature>
<dbReference type="InterPro" id="IPR027417">
    <property type="entry name" value="P-loop_NTPase"/>
</dbReference>
<sequence length="1845" mass="194339">MGKKILPTKKPKTAQNITKFFDTSKEGVHKPQAQTKSGFGAFACTSDDLPNMAHSEKGSAGASASGLMARLQARAGPAPPAARAELPHPQPGSALPAAKAGPAVGAHGHKQQPAARPALAPLPGSLQNASTHQPMHTVHPHAGSMSSRKVGAPEPAVQNAAPQAASCSDERPASVEHMSHAIGKGAKQATPAVQPLQESNRQLMTKAVPSASPHTHLLDSQEAAASPAGAVRSQEEEEEMRIIWHAPTPHHPTKPAQAADESTAGVPPGEASGMKHRLIDAIQNRPIASEGQNGSGALLDMLISLPPPTQKLAKSRLSGGKGGLRPGDKTPRNGASAAAAAGAAIAEPSTSSGGPPAKRRCLSGPLSDRHRGPTGSPASTLRTGGKAWPGASVKRRLTGSGLRSESGQKAGGGQKRRALMDLLDQVEVMMQARHVQQRLDGGSDAQSPAAHAPSQCQASPSAAAHAPGKENCDSQDGGEELLAAFERASQEIERASQDMPTDNRPHASDPHQADQAFEQHEQCSHFNSPQAGSQSDFMQGVLQECVGPCKQQQHHQQSIHPDTAALSKCHTSLLCPQPGCPRGMPAADSAAVALQTPKHSRNPLEHPRTSLLRGPEGGDSGRSTATRASLVGAVGLMEDGAGGDEVGTPGQHGSWMGTQVGVFDGSVSADESPGLLAVHAAGTCRKSACARAHPSEKAGIDRAPSARESQDKHGATQGEQVGACNLSAGVHMSDEDDDVIGADLAALMDSAAGMRPTSGSEASRGAAAHGVASCSGRRHQTPAMQPPPKHQGLLKQRQQLRHIAVGIEEGPDERRVQLRHESSGRLVMVHLMDGWADMPVQPGDPVNLMATLQSAPDGTQHALCDHAQGLFILHPDVLVSGTRVAGSFRCSRQAILEEKFGGSGNAKAVEGTLLHDLLQAALQVEDGCNQNWMISRVREIVASSAEKLLAVDLNEEQALDRLRAAIPSMHSWLATFMRQQPLQAGIVADGWGQWGPNHRAMCVQQVSDIEENIWAPKFGLKGMIDASLHIGLGPQMGVQAGGDGLSSLEQMVAPLEFKTGKPHHSHKAQVSLYLLLMGERYGVTLERGLLWYLGHAAPEMVRAVPGELSSLLAQRNRLAAALAKPSTPLPPLLREPAICSGCFQLNSCALSHKALEEGSSESAGMGEAFEATAGHLTGEHAAFMRHWLRLIELEEACLPHRRSEIWALSGKEREKLGRCVAGLALLPEAAPEAHAAVAKVTTDAHHRQHLYSFRRAPCAHDAEASQPACSPSGAQKGLDACGFEPGTSALLSMDGVHATVSRGQVVHMESGTITVSLQRPLRASLRRQGPQEQSCWRLDKDEAASVFTRLRQNLLGLLARAEDDLPINRLRRLIVDLAPPRQTSLGSNAPLPMTPPAGLNADQHTAVQRLLAAEDYTLVLGMPGSGKTSTVVSAVQALMSAGRSVLLTAYTNSAVDNLALKLLQTQARCRADPDDEPSSKPGEHAVSKQQAGKGLLRLGRREAVHPALHDHMPGGAAHPDTSVNGLRRLASSSMVVATTCLGMGHALLKGRVFDVCILDEAGQVTLPASLGPILQARTFCLVGDPHQLPPLVTSRPAKEGGLDKSLFRCLSEAHPQAVVSLSTQYRMAEDIQLLANTLMYASALRPGNQAVATAMLHLPQYPVADLPQWLSQAVDPQQRVLFLDSSQLTEAHETRAGETLNNSGEAAVVLKLTQSLLAAGLPASSLGLISPFTSQVSLLARQCAQHGHAEVEALTIDKSQGRDKPCIILSFVRSNAEGLAGRLLEDACRLNVALTRAKAKLILVGCSTTLQQAAPLARLLGLLKSKQWMCPIPRDALQPPQIAGA</sequence>
<dbReference type="GO" id="GO:0017116">
    <property type="term" value="F:single-stranded DNA helicase activity"/>
    <property type="evidence" value="ECO:0007669"/>
    <property type="project" value="InterPro"/>
</dbReference>
<evidence type="ECO:0000256" key="3">
    <source>
        <dbReference type="ARBA" id="ARBA00007913"/>
    </source>
</evidence>
<dbReference type="InterPro" id="IPR047187">
    <property type="entry name" value="SF1_C_Upf1"/>
</dbReference>
<evidence type="ECO:0000256" key="11">
    <source>
        <dbReference type="ARBA" id="ARBA00022801"/>
    </source>
</evidence>
<evidence type="ECO:0000256" key="5">
    <source>
        <dbReference type="ARBA" id="ARBA00022485"/>
    </source>
</evidence>
<evidence type="ECO:0000256" key="10">
    <source>
        <dbReference type="ARBA" id="ARBA00022763"/>
    </source>
</evidence>
<evidence type="ECO:0000256" key="7">
    <source>
        <dbReference type="ARBA" id="ARBA00022722"/>
    </source>
</evidence>
<keyword evidence="10" id="KW-0227">DNA damage</keyword>
<evidence type="ECO:0000256" key="21">
    <source>
        <dbReference type="SAM" id="MobiDB-lite"/>
    </source>
</evidence>
<dbReference type="Gene3D" id="3.90.320.10">
    <property type="match status" value="1"/>
</dbReference>
<dbReference type="SUPFAM" id="SSF52540">
    <property type="entry name" value="P-loop containing nucleoside triphosphate hydrolases"/>
    <property type="match status" value="1"/>
</dbReference>
<keyword evidence="7" id="KW-0540">Nuclease</keyword>
<dbReference type="GO" id="GO:0006260">
    <property type="term" value="P:DNA replication"/>
    <property type="evidence" value="ECO:0007669"/>
    <property type="project" value="UniProtKB-KW"/>
</dbReference>
<feature type="compositionally biased region" description="Polar residues" evidence="21">
    <location>
        <begin position="125"/>
        <end position="134"/>
    </location>
</feature>
<dbReference type="GO" id="GO:0003677">
    <property type="term" value="F:DNA binding"/>
    <property type="evidence" value="ECO:0007669"/>
    <property type="project" value="UniProtKB-KW"/>
</dbReference>
<evidence type="ECO:0000256" key="18">
    <source>
        <dbReference type="ARBA" id="ARBA00023242"/>
    </source>
</evidence>
<keyword evidence="6" id="KW-0235">DNA replication</keyword>
<keyword evidence="17" id="KW-0234">DNA repair</keyword>
<feature type="compositionally biased region" description="Low complexity" evidence="21">
    <location>
        <begin position="113"/>
        <end position="123"/>
    </location>
</feature>
<dbReference type="InterPro" id="IPR026851">
    <property type="entry name" value="Dna2/JHS1_DEXXQ-box"/>
</dbReference>
<evidence type="ECO:0000313" key="25">
    <source>
        <dbReference type="EMBL" id="KAK9841529.1"/>
    </source>
</evidence>
<name>A0AAW1S5G8_9CHLO</name>
<dbReference type="GO" id="GO:0051539">
    <property type="term" value="F:4 iron, 4 sulfur cluster binding"/>
    <property type="evidence" value="ECO:0007669"/>
    <property type="project" value="UniProtKB-KW"/>
</dbReference>
<keyword evidence="8" id="KW-0479">Metal-binding</keyword>
<evidence type="ECO:0000256" key="13">
    <source>
        <dbReference type="ARBA" id="ARBA00022840"/>
    </source>
</evidence>
<feature type="region of interest" description="Disordered" evidence="21">
    <location>
        <begin position="51"/>
        <end position="178"/>
    </location>
</feature>
<dbReference type="InterPro" id="IPR041679">
    <property type="entry name" value="DNA2/NAM7-like_C"/>
</dbReference>
<keyword evidence="26" id="KW-1185">Reference proteome</keyword>
<comment type="catalytic activity">
    <reaction evidence="20">
        <text>ATP + H2O = ADP + phosphate + H(+)</text>
        <dbReference type="Rhea" id="RHEA:13065"/>
        <dbReference type="ChEBI" id="CHEBI:15377"/>
        <dbReference type="ChEBI" id="CHEBI:15378"/>
        <dbReference type="ChEBI" id="CHEBI:30616"/>
        <dbReference type="ChEBI" id="CHEBI:43474"/>
        <dbReference type="ChEBI" id="CHEBI:456216"/>
        <dbReference type="EC" id="3.6.4.12"/>
    </reaction>
</comment>
<evidence type="ECO:0000256" key="19">
    <source>
        <dbReference type="ARBA" id="ARBA00023268"/>
    </source>
</evidence>
<dbReference type="Gene3D" id="3.40.50.300">
    <property type="entry name" value="P-loop containing nucleotide triphosphate hydrolases"/>
    <property type="match status" value="3"/>
</dbReference>
<dbReference type="GO" id="GO:0005524">
    <property type="term" value="F:ATP binding"/>
    <property type="evidence" value="ECO:0007669"/>
    <property type="project" value="UniProtKB-KW"/>
</dbReference>
<evidence type="ECO:0000256" key="6">
    <source>
        <dbReference type="ARBA" id="ARBA00022705"/>
    </source>
</evidence>
<evidence type="ECO:0000256" key="4">
    <source>
        <dbReference type="ARBA" id="ARBA00012551"/>
    </source>
</evidence>
<dbReference type="GO" id="GO:0004518">
    <property type="term" value="F:nuclease activity"/>
    <property type="evidence" value="ECO:0007669"/>
    <property type="project" value="UniProtKB-KW"/>
</dbReference>
<dbReference type="InterPro" id="IPR011604">
    <property type="entry name" value="PDDEXK-like_dom_sf"/>
</dbReference>
<dbReference type="InterPro" id="IPR050534">
    <property type="entry name" value="Coronavir_polyprotein_1ab"/>
</dbReference>
<dbReference type="EMBL" id="JALJOS010000003">
    <property type="protein sequence ID" value="KAK9841529.1"/>
    <property type="molecule type" value="Genomic_DNA"/>
</dbReference>
<evidence type="ECO:0000256" key="9">
    <source>
        <dbReference type="ARBA" id="ARBA00022741"/>
    </source>
</evidence>
<evidence type="ECO:0000256" key="20">
    <source>
        <dbReference type="ARBA" id="ARBA00047995"/>
    </source>
</evidence>
<feature type="region of interest" description="Disordered" evidence="21">
    <location>
        <begin position="436"/>
        <end position="476"/>
    </location>
</feature>
<proteinExistence type="inferred from homology"/>
<keyword evidence="13" id="KW-0067">ATP-binding</keyword>
<keyword evidence="16" id="KW-0238">DNA-binding</keyword>
<feature type="compositionally biased region" description="Basic and acidic residues" evidence="21">
    <location>
        <begin position="168"/>
        <end position="178"/>
    </location>
</feature>
<reference evidence="25 26" key="1">
    <citation type="journal article" date="2024" name="Nat. Commun.">
        <title>Phylogenomics reveals the evolutionary origins of lichenization in chlorophyte algae.</title>
        <authorList>
            <person name="Puginier C."/>
            <person name="Libourel C."/>
            <person name="Otte J."/>
            <person name="Skaloud P."/>
            <person name="Haon M."/>
            <person name="Grisel S."/>
            <person name="Petersen M."/>
            <person name="Berrin J.G."/>
            <person name="Delaux P.M."/>
            <person name="Dal Grande F."/>
            <person name="Keller J."/>
        </authorList>
    </citation>
    <scope>NUCLEOTIDE SEQUENCE [LARGE SCALE GENOMIC DNA]</scope>
    <source>
        <strain evidence="25 26">SAG 2145</strain>
    </source>
</reference>
<keyword evidence="5" id="KW-0004">4Fe-4S</keyword>
<dbReference type="GO" id="GO:0043139">
    <property type="term" value="F:5'-3' DNA helicase activity"/>
    <property type="evidence" value="ECO:0007669"/>
    <property type="project" value="TreeGrafter"/>
</dbReference>
<feature type="region of interest" description="Disordered" evidence="21">
    <location>
        <begin position="692"/>
        <end position="717"/>
    </location>
</feature>
<evidence type="ECO:0000256" key="17">
    <source>
        <dbReference type="ARBA" id="ARBA00023204"/>
    </source>
</evidence>
<keyword evidence="14" id="KW-0408">Iron</keyword>
<keyword evidence="15" id="KW-0411">Iron-sulfur</keyword>
<evidence type="ECO:0000256" key="16">
    <source>
        <dbReference type="ARBA" id="ARBA00023125"/>
    </source>
</evidence>
<evidence type="ECO:0000256" key="1">
    <source>
        <dbReference type="ARBA" id="ARBA00001966"/>
    </source>
</evidence>
<keyword evidence="12" id="KW-0347">Helicase</keyword>
<feature type="compositionally biased region" description="Low complexity" evidence="21">
    <location>
        <begin position="445"/>
        <end position="466"/>
    </location>
</feature>
<evidence type="ECO:0000256" key="2">
    <source>
        <dbReference type="ARBA" id="ARBA00004123"/>
    </source>
</evidence>
<evidence type="ECO:0000256" key="15">
    <source>
        <dbReference type="ARBA" id="ARBA00023014"/>
    </source>
</evidence>
<dbReference type="GO" id="GO:0005634">
    <property type="term" value="C:nucleus"/>
    <property type="evidence" value="ECO:0007669"/>
    <property type="project" value="UniProtKB-SubCell"/>
</dbReference>
<dbReference type="GO" id="GO:0046872">
    <property type="term" value="F:metal ion binding"/>
    <property type="evidence" value="ECO:0007669"/>
    <property type="project" value="UniProtKB-KW"/>
</dbReference>